<gene>
    <name evidence="2" type="ORF">EDB92DRAFT_354380</name>
</gene>
<organism evidence="2 3">
    <name type="scientific">Lactarius akahatsu</name>
    <dbReference type="NCBI Taxonomy" id="416441"/>
    <lineage>
        <taxon>Eukaryota</taxon>
        <taxon>Fungi</taxon>
        <taxon>Dikarya</taxon>
        <taxon>Basidiomycota</taxon>
        <taxon>Agaricomycotina</taxon>
        <taxon>Agaricomycetes</taxon>
        <taxon>Russulales</taxon>
        <taxon>Russulaceae</taxon>
        <taxon>Lactarius</taxon>
    </lineage>
</organism>
<proteinExistence type="predicted"/>
<feature type="compositionally biased region" description="Basic and acidic residues" evidence="1">
    <location>
        <begin position="396"/>
        <end position="408"/>
    </location>
</feature>
<dbReference type="AlphaFoldDB" id="A0AAD4Q9B5"/>
<dbReference type="Proteomes" id="UP001201163">
    <property type="component" value="Unassembled WGS sequence"/>
</dbReference>
<feature type="region of interest" description="Disordered" evidence="1">
    <location>
        <begin position="346"/>
        <end position="567"/>
    </location>
</feature>
<feature type="compositionally biased region" description="Pro residues" evidence="1">
    <location>
        <begin position="541"/>
        <end position="550"/>
    </location>
</feature>
<protein>
    <submittedName>
        <fullName evidence="2">Uncharacterized protein</fullName>
    </submittedName>
</protein>
<name>A0AAD4Q9B5_9AGAM</name>
<keyword evidence="3" id="KW-1185">Reference proteome</keyword>
<feature type="compositionally biased region" description="Low complexity" evidence="1">
    <location>
        <begin position="370"/>
        <end position="394"/>
    </location>
</feature>
<dbReference type="EMBL" id="JAKELL010000016">
    <property type="protein sequence ID" value="KAH8994035.1"/>
    <property type="molecule type" value="Genomic_DNA"/>
</dbReference>
<comment type="caution">
    <text evidence="2">The sequence shown here is derived from an EMBL/GenBank/DDBJ whole genome shotgun (WGS) entry which is preliminary data.</text>
</comment>
<sequence>MPSRLVSVCDSRLSDASQPHGGKFLSSDELLAFRQFFTRRADDAPLDARDFSTFPHLDQHSHDLVSLLCDDAASDLAEYGDSVQYHSSSHGHGDLRGTVGSPDSRSKQDPLSALSVTRVESERVAPDNALPLAEGDPSSISRARLPNVSSPTDAEYSHSEEMHDSLPDFLDLSPDIESPQPQQVTHEIPPLADVSRFLPGDESPVVVLEDAMAGPSGGRNPKRFRGDRADPVLAESPTSFTRHVPRRVQSAAELAYAPRIPTQALPARAAAAFRADVTSRRHARRGYDASTGPVAGYEGGHAYSRSAVEPSDLWRRDSYYNRRVQHLRNGDAQHLKRGALVSADANSARIPVPGKRFGRPTESDVGPPVSSSSRRPRASSAAASPTPSLSPLSRYRTLDDRAYHHPDVPRTPLFSDLDYDPSSWGPDDIVAQPQGSSPGRDSDTDDRLISSPETESTFPSPQSDSSQSSPRPARPRPRAPSRSGGDDSPPYPSRESSYARRPGGSSPDLPRGQSFYIGPPSASSLGIGLSTIDNGAFEAPRPAPTAPMPTPRTQEKSHPPVAWQRRKNSLRILTTGGADEEGGGINTVFRKPLRSLSLTRKASNSNGAAMPVPLDPRVVRTAPPVSFRWQIWSKVQRPSERAGTPAGHLRAAGKSEPDFKTSFIETEEKPQRRGLLFIRKKS</sequence>
<accession>A0AAD4Q9B5</accession>
<feature type="compositionally biased region" description="Low complexity" evidence="1">
    <location>
        <begin position="450"/>
        <end position="471"/>
    </location>
</feature>
<evidence type="ECO:0000313" key="3">
    <source>
        <dbReference type="Proteomes" id="UP001201163"/>
    </source>
</evidence>
<evidence type="ECO:0000313" key="2">
    <source>
        <dbReference type="EMBL" id="KAH8994035.1"/>
    </source>
</evidence>
<evidence type="ECO:0000256" key="1">
    <source>
        <dbReference type="SAM" id="MobiDB-lite"/>
    </source>
</evidence>
<feature type="region of interest" description="Disordered" evidence="1">
    <location>
        <begin position="637"/>
        <end position="682"/>
    </location>
</feature>
<feature type="region of interest" description="Disordered" evidence="1">
    <location>
        <begin position="83"/>
        <end position="163"/>
    </location>
</feature>
<reference evidence="2" key="1">
    <citation type="submission" date="2022-01" db="EMBL/GenBank/DDBJ databases">
        <title>Comparative genomics reveals a dynamic genome evolution in the ectomycorrhizal milk-cap (Lactarius) mushrooms.</title>
        <authorList>
            <consortium name="DOE Joint Genome Institute"/>
            <person name="Lebreton A."/>
            <person name="Tang N."/>
            <person name="Kuo A."/>
            <person name="LaButti K."/>
            <person name="Drula E."/>
            <person name="Barry K."/>
            <person name="Clum A."/>
            <person name="Lipzen A."/>
            <person name="Mousain D."/>
            <person name="Ng V."/>
            <person name="Wang R."/>
            <person name="Wang X."/>
            <person name="Dai Y."/>
            <person name="Henrissat B."/>
            <person name="Grigoriev I.V."/>
            <person name="Guerin-Laguette A."/>
            <person name="Yu F."/>
            <person name="Martin F.M."/>
        </authorList>
    </citation>
    <scope>NUCLEOTIDE SEQUENCE</scope>
    <source>
        <strain evidence="2">QP</strain>
    </source>
</reference>